<comment type="caution">
    <text evidence="3">The sequence shown here is derived from an EMBL/GenBank/DDBJ whole genome shotgun (WGS) entry which is preliminary data.</text>
</comment>
<protein>
    <recommendedName>
        <fullName evidence="1">UPF0215 protein ENU08_00490</fullName>
    </recommendedName>
</protein>
<dbReference type="HAMAP" id="MF_00582">
    <property type="entry name" value="UPF0215"/>
    <property type="match status" value="1"/>
</dbReference>
<evidence type="ECO:0000313" key="3">
    <source>
        <dbReference type="EMBL" id="HGQ63717.1"/>
    </source>
</evidence>
<evidence type="ECO:0000313" key="2">
    <source>
        <dbReference type="EMBL" id="HGQ35556.1"/>
    </source>
</evidence>
<dbReference type="PANTHER" id="PTHR39518">
    <property type="entry name" value="UPF0215 PROTEIN MJ1150"/>
    <property type="match status" value="1"/>
</dbReference>
<sequence length="207" mass="23723">MPILLHCYLGVDDGYFDVSFKRSNLRYRTILVGAVVCGSKFQDLLIDFATIDGLDATAATYRIIEKTYYLYIVQAVLLDGVTYAGFNLVDPRKLYNLTNIPIVVVFRHKLDLNKIKFALERHFPDHRYRYEVIEAIYSRSVELPLEHIPTILRIYSIGIGAGKAKEIVLKLCKVFADPHPLRIADRVASTLGKIMLKKYQDKLILNQ</sequence>
<gene>
    <name evidence="3" type="ORF">ENU08_00490</name>
    <name evidence="2" type="ORF">ENU41_02615</name>
</gene>
<dbReference type="PANTHER" id="PTHR39518:SF2">
    <property type="entry name" value="UPF0215 PROTEIN MJ1150"/>
    <property type="match status" value="1"/>
</dbReference>
<dbReference type="Pfam" id="PF01949">
    <property type="entry name" value="Endo_dU"/>
    <property type="match status" value="1"/>
</dbReference>
<dbReference type="InterPro" id="IPR002802">
    <property type="entry name" value="Endo_dU"/>
</dbReference>
<proteinExistence type="inferred from homology"/>
<dbReference type="Gene3D" id="3.30.2170.10">
    <property type="entry name" value="archaeoglobus fulgidus dsm 4304 superfamily"/>
    <property type="match status" value="1"/>
</dbReference>
<reference evidence="3" key="1">
    <citation type="journal article" date="2020" name="mSystems">
        <title>Genome- and Community-Level Interaction Insights into Carbon Utilization and Element Cycling Functions of Hydrothermarchaeota in Hydrothermal Sediment.</title>
        <authorList>
            <person name="Zhou Z."/>
            <person name="Liu Y."/>
            <person name="Xu W."/>
            <person name="Pan J."/>
            <person name="Luo Z.H."/>
            <person name="Li M."/>
        </authorList>
    </citation>
    <scope>NUCLEOTIDE SEQUENCE [LARGE SCALE GENOMIC DNA]</scope>
    <source>
        <strain evidence="3">SpSt-637</strain>
        <strain evidence="2">SpSt-667</strain>
    </source>
</reference>
<name>A0A7C4JID1_9CREN</name>
<dbReference type="PIRSF" id="PIRSF006380">
    <property type="entry name" value="UCP006380"/>
    <property type="match status" value="1"/>
</dbReference>
<accession>A0A7C4JID1</accession>
<evidence type="ECO:0000256" key="1">
    <source>
        <dbReference type="HAMAP-Rule" id="MF_00582"/>
    </source>
</evidence>
<comment type="similarity">
    <text evidence="1">Belongs to the UPF0215 family.</text>
</comment>
<organism evidence="3">
    <name type="scientific">Ignisphaera aggregans</name>
    <dbReference type="NCBI Taxonomy" id="334771"/>
    <lineage>
        <taxon>Archaea</taxon>
        <taxon>Thermoproteota</taxon>
        <taxon>Thermoprotei</taxon>
        <taxon>Desulfurococcales</taxon>
        <taxon>Desulfurococcaceae</taxon>
        <taxon>Ignisphaera</taxon>
    </lineage>
</organism>
<dbReference type="EMBL" id="DTCK01000013">
    <property type="protein sequence ID" value="HGQ35556.1"/>
    <property type="molecule type" value="Genomic_DNA"/>
</dbReference>
<dbReference type="AlphaFoldDB" id="A0A7C4JID1"/>
<dbReference type="EMBL" id="DTBD01000005">
    <property type="protein sequence ID" value="HGQ63717.1"/>
    <property type="molecule type" value="Genomic_DNA"/>
</dbReference>